<accession>A0A0M0G3P0</accession>
<dbReference type="RefSeq" id="WP_053428020.1">
    <property type="nucleotide sequence ID" value="NZ_CP128801.1"/>
</dbReference>
<sequence>MSVIECNRVSKTYGGKKAVNQLTFTIEENVITGLIGRNGAGKTTLLKLLAGFMRPTDGEIRIFEETPFNSLKVSANSIYVDDQMTFSPYLNLKEILHAMKDFYPNWDMEIARKLMAHFSLDGKTYHSQLSKGMKSTFNVIVGLAARCPLTIMDEPVTGMDAAVRKDFYRMMLKDYLAHPRTMILSSHLLTEMEDLIENILLMKDGGLCLHKSVDEIRQLVIEVSGPKEELEKWASAQDVLHMKSTTSHLALAAVRGDRLEGRIPETFAVREVAAEDACVYITGRGKGGIDDVYR</sequence>
<evidence type="ECO:0000256" key="3">
    <source>
        <dbReference type="ARBA" id="ARBA00022840"/>
    </source>
</evidence>
<dbReference type="PROSITE" id="PS50893">
    <property type="entry name" value="ABC_TRANSPORTER_2"/>
    <property type="match status" value="1"/>
</dbReference>
<dbReference type="InterPro" id="IPR027417">
    <property type="entry name" value="P-loop_NTPase"/>
</dbReference>
<evidence type="ECO:0000256" key="2">
    <source>
        <dbReference type="ARBA" id="ARBA00022741"/>
    </source>
</evidence>
<dbReference type="SMART" id="SM00382">
    <property type="entry name" value="AAA"/>
    <property type="match status" value="1"/>
</dbReference>
<dbReference type="GO" id="GO:0005524">
    <property type="term" value="F:ATP binding"/>
    <property type="evidence" value="ECO:0007669"/>
    <property type="project" value="UniProtKB-KW"/>
</dbReference>
<dbReference type="OrthoDB" id="9804819at2"/>
<comment type="caution">
    <text evidence="5">The sequence shown here is derived from an EMBL/GenBank/DDBJ whole genome shotgun (WGS) entry which is preliminary data.</text>
</comment>
<dbReference type="AlphaFoldDB" id="A0A0M0G3P0"/>
<evidence type="ECO:0000313" key="5">
    <source>
        <dbReference type="EMBL" id="KON84419.1"/>
    </source>
</evidence>
<dbReference type="Gene3D" id="3.40.50.300">
    <property type="entry name" value="P-loop containing nucleotide triphosphate hydrolases"/>
    <property type="match status" value="1"/>
</dbReference>
<proteinExistence type="predicted"/>
<dbReference type="CDD" id="cd03230">
    <property type="entry name" value="ABC_DR_subfamily_A"/>
    <property type="match status" value="1"/>
</dbReference>
<dbReference type="Proteomes" id="UP000037405">
    <property type="component" value="Unassembled WGS sequence"/>
</dbReference>
<dbReference type="STRING" id="189381.GCA_900166615_01860"/>
<keyword evidence="6" id="KW-1185">Reference proteome</keyword>
<dbReference type="SUPFAM" id="SSF52540">
    <property type="entry name" value="P-loop containing nucleoside triphosphate hydrolases"/>
    <property type="match status" value="1"/>
</dbReference>
<dbReference type="PATRIC" id="fig|189381.12.peg.2031"/>
<dbReference type="Pfam" id="PF00005">
    <property type="entry name" value="ABC_tran"/>
    <property type="match status" value="1"/>
</dbReference>
<name>A0A0M0G3P0_9BACI</name>
<dbReference type="EMBL" id="LGUE01000004">
    <property type="protein sequence ID" value="KON84419.1"/>
    <property type="molecule type" value="Genomic_DNA"/>
</dbReference>
<gene>
    <name evidence="5" type="ORF">AF331_10150</name>
</gene>
<dbReference type="GO" id="GO:0016887">
    <property type="term" value="F:ATP hydrolysis activity"/>
    <property type="evidence" value="ECO:0007669"/>
    <property type="project" value="InterPro"/>
</dbReference>
<protein>
    <submittedName>
        <fullName evidence="5">ABC transporter</fullName>
    </submittedName>
</protein>
<evidence type="ECO:0000259" key="4">
    <source>
        <dbReference type="PROSITE" id="PS50893"/>
    </source>
</evidence>
<evidence type="ECO:0000313" key="6">
    <source>
        <dbReference type="Proteomes" id="UP000037405"/>
    </source>
</evidence>
<keyword evidence="2" id="KW-0547">Nucleotide-binding</keyword>
<dbReference type="InterPro" id="IPR051782">
    <property type="entry name" value="ABC_Transporter_VariousFunc"/>
</dbReference>
<keyword evidence="1" id="KW-0813">Transport</keyword>
<dbReference type="PANTHER" id="PTHR42939:SF1">
    <property type="entry name" value="ABC TRANSPORTER ATP-BINDING PROTEIN ALBC-RELATED"/>
    <property type="match status" value="1"/>
</dbReference>
<dbReference type="InterPro" id="IPR003439">
    <property type="entry name" value="ABC_transporter-like_ATP-bd"/>
</dbReference>
<reference evidence="6" key="1">
    <citation type="submission" date="2015-07" db="EMBL/GenBank/DDBJ databases">
        <title>Fjat-14235 jcm11544.</title>
        <authorList>
            <person name="Liu B."/>
            <person name="Wang J."/>
            <person name="Zhu Y."/>
            <person name="Liu G."/>
            <person name="Chen Q."/>
            <person name="Chen Z."/>
            <person name="Lan J."/>
            <person name="Che J."/>
            <person name="Ge C."/>
            <person name="Shi H."/>
            <person name="Pan Z."/>
            <person name="Liu X."/>
        </authorList>
    </citation>
    <scope>NUCLEOTIDE SEQUENCE [LARGE SCALE GENOMIC DNA]</scope>
    <source>
        <strain evidence="6">JCM 11544</strain>
    </source>
</reference>
<evidence type="ECO:0000256" key="1">
    <source>
        <dbReference type="ARBA" id="ARBA00022448"/>
    </source>
</evidence>
<dbReference type="InterPro" id="IPR003593">
    <property type="entry name" value="AAA+_ATPase"/>
</dbReference>
<keyword evidence="3" id="KW-0067">ATP-binding</keyword>
<dbReference type="PANTHER" id="PTHR42939">
    <property type="entry name" value="ABC TRANSPORTER ATP-BINDING PROTEIN ALBC-RELATED"/>
    <property type="match status" value="1"/>
</dbReference>
<feature type="domain" description="ABC transporter" evidence="4">
    <location>
        <begin position="4"/>
        <end position="229"/>
    </location>
</feature>
<organism evidence="5 6">
    <name type="scientific">Rossellomorea marisflavi</name>
    <dbReference type="NCBI Taxonomy" id="189381"/>
    <lineage>
        <taxon>Bacteria</taxon>
        <taxon>Bacillati</taxon>
        <taxon>Bacillota</taxon>
        <taxon>Bacilli</taxon>
        <taxon>Bacillales</taxon>
        <taxon>Bacillaceae</taxon>
        <taxon>Rossellomorea</taxon>
    </lineage>
</organism>